<proteinExistence type="predicted"/>
<evidence type="ECO:0000313" key="2">
    <source>
        <dbReference type="Proteomes" id="UP001277972"/>
    </source>
</evidence>
<dbReference type="Proteomes" id="UP001277972">
    <property type="component" value="Unassembled WGS sequence"/>
</dbReference>
<dbReference type="EMBL" id="JAWZSR010000011">
    <property type="protein sequence ID" value="MDX8047346.1"/>
    <property type="molecule type" value="Genomic_DNA"/>
</dbReference>
<protein>
    <submittedName>
        <fullName evidence="1">30S ribosomal protein S11</fullName>
    </submittedName>
</protein>
<organism evidence="1 2">
    <name type="scientific">Gracilibacillus pellucidus</name>
    <dbReference type="NCBI Taxonomy" id="3095368"/>
    <lineage>
        <taxon>Bacteria</taxon>
        <taxon>Bacillati</taxon>
        <taxon>Bacillota</taxon>
        <taxon>Bacilli</taxon>
        <taxon>Bacillales</taxon>
        <taxon>Bacillaceae</taxon>
        <taxon>Gracilibacillus</taxon>
    </lineage>
</organism>
<name>A0ACC6M8P4_9BACI</name>
<keyword evidence="2" id="KW-1185">Reference proteome</keyword>
<reference evidence="1" key="1">
    <citation type="submission" date="2023-11" db="EMBL/GenBank/DDBJ databases">
        <title>Gracilibacillus pellucida a moderately halophilic bacterium isolated from saline soil in Xinjiang province.</title>
        <authorList>
            <person name="Zhang Z."/>
            <person name="Tan F."/>
            <person name="Wang Y."/>
            <person name="Xia M."/>
        </authorList>
    </citation>
    <scope>NUCLEOTIDE SEQUENCE</scope>
    <source>
        <strain evidence="1">S3-1-1</strain>
    </source>
</reference>
<keyword evidence="1" id="KW-0687">Ribonucleoprotein</keyword>
<accession>A0ACC6M8P4</accession>
<keyword evidence="1" id="KW-0689">Ribosomal protein</keyword>
<evidence type="ECO:0000313" key="1">
    <source>
        <dbReference type="EMBL" id="MDX8047346.1"/>
    </source>
</evidence>
<comment type="caution">
    <text evidence="1">The sequence shown here is derived from an EMBL/GenBank/DDBJ whole genome shotgun (WGS) entry which is preliminary data.</text>
</comment>
<gene>
    <name evidence="1" type="primary">rpsK</name>
    <name evidence="1" type="ORF">SH601_15360</name>
</gene>
<sequence length="129" mass="13745">MARKSNTRKRRVKKNIDTGIAHIRSTFNNTIVTITDVQGNAVSWSSAGTLGFKGSRKSTPFAAQMAAETAAKAAQDHGLKSLEVTVKGPGAGREAAIRSLQAAGLEVTAIRDVTPVPHNGCRPPKRRRV</sequence>